<evidence type="ECO:0000313" key="2">
    <source>
        <dbReference type="Proteomes" id="UP000659904"/>
    </source>
</evidence>
<reference evidence="1 2" key="1">
    <citation type="submission" date="2021-01" db="EMBL/GenBank/DDBJ databases">
        <title>Whole genome shotgun sequence of Catellatospora citrea NBRC 14495.</title>
        <authorList>
            <person name="Komaki H."/>
            <person name="Tamura T."/>
        </authorList>
    </citation>
    <scope>NUCLEOTIDE SEQUENCE [LARGE SCALE GENOMIC DNA]</scope>
    <source>
        <strain evidence="1 2">NBRC 14495</strain>
    </source>
</reference>
<name>A0A8J3K5S5_9ACTN</name>
<proteinExistence type="predicted"/>
<dbReference type="Proteomes" id="UP000659904">
    <property type="component" value="Unassembled WGS sequence"/>
</dbReference>
<protein>
    <submittedName>
        <fullName evidence="1">Uncharacterized protein</fullName>
    </submittedName>
</protein>
<accession>A0A8J3K5S5</accession>
<comment type="caution">
    <text evidence="1">The sequence shown here is derived from an EMBL/GenBank/DDBJ whole genome shotgun (WGS) entry which is preliminary data.</text>
</comment>
<sequence length="204" mass="23300">MSYESPTGASPRERAMTQSRPLVIVVAFSLPDDRVKDHLDLLLSQGVDLRLIAMNAAAWHDFGLDRSVPIHEIHDAEERHPVRWVENALLFRLPRRLIRVVGGERPEGPRKARVTRMRRTHHRLAEGVHNRIYMPAYRVVRPKVLAMVAMRKLRDVQFGHVDRIIVADVNAITLAWHLAKRFPQAVATTNLDVKAYERPAGEPA</sequence>
<dbReference type="EMBL" id="BONH01000008">
    <property type="protein sequence ID" value="GIF97221.1"/>
    <property type="molecule type" value="Genomic_DNA"/>
</dbReference>
<gene>
    <name evidence="1" type="ORF">Cci01nite_23150</name>
</gene>
<evidence type="ECO:0000313" key="1">
    <source>
        <dbReference type="EMBL" id="GIF97221.1"/>
    </source>
</evidence>
<keyword evidence="2" id="KW-1185">Reference proteome</keyword>
<organism evidence="1 2">
    <name type="scientific">Catellatospora citrea</name>
    <dbReference type="NCBI Taxonomy" id="53366"/>
    <lineage>
        <taxon>Bacteria</taxon>
        <taxon>Bacillati</taxon>
        <taxon>Actinomycetota</taxon>
        <taxon>Actinomycetes</taxon>
        <taxon>Micromonosporales</taxon>
        <taxon>Micromonosporaceae</taxon>
        <taxon>Catellatospora</taxon>
    </lineage>
</organism>
<dbReference type="AlphaFoldDB" id="A0A8J3K5S5"/>